<gene>
    <name evidence="1" type="ORF">OJF2_59730</name>
</gene>
<dbReference type="KEGG" id="agv:OJF2_59730"/>
<evidence type="ECO:0000313" key="1">
    <source>
        <dbReference type="EMBL" id="QEH37383.1"/>
    </source>
</evidence>
<evidence type="ECO:0000313" key="2">
    <source>
        <dbReference type="Proteomes" id="UP000324233"/>
    </source>
</evidence>
<accession>A0A5B9WA02</accession>
<proteinExistence type="predicted"/>
<keyword evidence="2" id="KW-1185">Reference proteome</keyword>
<protein>
    <submittedName>
        <fullName evidence="1">Uncharacterized protein</fullName>
    </submittedName>
</protein>
<dbReference type="RefSeq" id="WP_210420222.1">
    <property type="nucleotide sequence ID" value="NZ_CP042997.1"/>
</dbReference>
<reference evidence="1 2" key="1">
    <citation type="submission" date="2019-08" db="EMBL/GenBank/DDBJ databases">
        <title>Deep-cultivation of Planctomycetes and their phenomic and genomic characterization uncovers novel biology.</title>
        <authorList>
            <person name="Wiegand S."/>
            <person name="Jogler M."/>
            <person name="Boedeker C."/>
            <person name="Pinto D."/>
            <person name="Vollmers J."/>
            <person name="Rivas-Marin E."/>
            <person name="Kohn T."/>
            <person name="Peeters S.H."/>
            <person name="Heuer A."/>
            <person name="Rast P."/>
            <person name="Oberbeckmann S."/>
            <person name="Bunk B."/>
            <person name="Jeske O."/>
            <person name="Meyerdierks A."/>
            <person name="Storesund J.E."/>
            <person name="Kallscheuer N."/>
            <person name="Luecker S."/>
            <person name="Lage O.M."/>
            <person name="Pohl T."/>
            <person name="Merkel B.J."/>
            <person name="Hornburger P."/>
            <person name="Mueller R.-W."/>
            <person name="Bruemmer F."/>
            <person name="Labrenz M."/>
            <person name="Spormann A.M."/>
            <person name="Op den Camp H."/>
            <person name="Overmann J."/>
            <person name="Amann R."/>
            <person name="Jetten M.S.M."/>
            <person name="Mascher T."/>
            <person name="Medema M.H."/>
            <person name="Devos D.P."/>
            <person name="Kaster A.-K."/>
            <person name="Ovreas L."/>
            <person name="Rohde M."/>
            <person name="Galperin M.Y."/>
            <person name="Jogler C."/>
        </authorList>
    </citation>
    <scope>NUCLEOTIDE SEQUENCE [LARGE SCALE GENOMIC DNA]</scope>
    <source>
        <strain evidence="1 2">OJF2</strain>
    </source>
</reference>
<dbReference type="EMBL" id="CP042997">
    <property type="protein sequence ID" value="QEH37383.1"/>
    <property type="molecule type" value="Genomic_DNA"/>
</dbReference>
<dbReference type="AlphaFoldDB" id="A0A5B9WA02"/>
<sequence>MSTISVVASIANAAACLAGAYGAVSRQARLVGCSRQAAYDHARKVLGAVRRLDPRGGDPRRLREELGRLRREVADLRGRLDRAIEVPLGKRREFAAVAAGMGLSLAHTREVLAFFLGEAAAPSRSALGRWAAAAGVAAGAALARLDALCRPLILAGCLDEIFFRGRPVLVAVEPASMTWFLGRRPGRLDGRTWAEALGEFPALRHVVADAGRALQAGIATVRELRAAGGGAALDSTLDVFHTVHRAREALGPARHRERRAAEAYEAADRKVEKARRRGVPAQAAAGEAKSAWRKVEAAIGRAEAMEATWGLLSEALEVFRPDGRLNDRAWAEARVAEHLPELAGKEWDGVANHLEGPTSFTFLDRLHADLEALPIAAGLREALVRLWWLRRRRPRGTGPAAGAGHVAHLVQRVYCSKLDDDWAKWYAAVSAILRGVVRASSSVECMNSVLRMHQSRHRTITPGMLDLKRLYWNTRRFRGGKRKGECPYEHLGLVLPTYDFWALIEDDFAIALAEAKAVAARKARARLIARATAA</sequence>
<dbReference type="Proteomes" id="UP000324233">
    <property type="component" value="Chromosome"/>
</dbReference>
<organism evidence="1 2">
    <name type="scientific">Aquisphaera giovannonii</name>
    <dbReference type="NCBI Taxonomy" id="406548"/>
    <lineage>
        <taxon>Bacteria</taxon>
        <taxon>Pseudomonadati</taxon>
        <taxon>Planctomycetota</taxon>
        <taxon>Planctomycetia</taxon>
        <taxon>Isosphaerales</taxon>
        <taxon>Isosphaeraceae</taxon>
        <taxon>Aquisphaera</taxon>
    </lineage>
</organism>
<name>A0A5B9WA02_9BACT</name>